<evidence type="ECO:0000256" key="1">
    <source>
        <dbReference type="SAM" id="MobiDB-lite"/>
    </source>
</evidence>
<reference evidence="2" key="1">
    <citation type="submission" date="2023-06" db="EMBL/GenBank/DDBJ databases">
        <title>Genome-scale phylogeny and comparative genomics of the fungal order Sordariales.</title>
        <authorList>
            <consortium name="Lawrence Berkeley National Laboratory"/>
            <person name="Hensen N."/>
            <person name="Bonometti L."/>
            <person name="Westerberg I."/>
            <person name="Brannstrom I.O."/>
            <person name="Guillou S."/>
            <person name="Cros-Aarteil S."/>
            <person name="Calhoun S."/>
            <person name="Haridas S."/>
            <person name="Kuo A."/>
            <person name="Mondo S."/>
            <person name="Pangilinan J."/>
            <person name="Riley R."/>
            <person name="LaButti K."/>
            <person name="Andreopoulos B."/>
            <person name="Lipzen A."/>
            <person name="Chen C."/>
            <person name="Yanf M."/>
            <person name="Daum C."/>
            <person name="Ng V."/>
            <person name="Clum A."/>
            <person name="Steindorff A."/>
            <person name="Ohm R."/>
            <person name="Martin F."/>
            <person name="Silar P."/>
            <person name="Natvig D."/>
            <person name="Lalanne C."/>
            <person name="Gautier V."/>
            <person name="Ament-velasquez S.L."/>
            <person name="Kruys A."/>
            <person name="Hutchinson M.I."/>
            <person name="Powell A.J."/>
            <person name="Barry K."/>
            <person name="Miller A.N."/>
            <person name="Grigoriev I.V."/>
            <person name="Debuchy R."/>
            <person name="Gladieux P."/>
            <person name="Thoren M.H."/>
            <person name="Johannesson H."/>
        </authorList>
    </citation>
    <scope>NUCLEOTIDE SEQUENCE</scope>
    <source>
        <strain evidence="2">SMH2392-1A</strain>
    </source>
</reference>
<organism evidence="2 3">
    <name type="scientific">Lasiosphaeria miniovina</name>
    <dbReference type="NCBI Taxonomy" id="1954250"/>
    <lineage>
        <taxon>Eukaryota</taxon>
        <taxon>Fungi</taxon>
        <taxon>Dikarya</taxon>
        <taxon>Ascomycota</taxon>
        <taxon>Pezizomycotina</taxon>
        <taxon>Sordariomycetes</taxon>
        <taxon>Sordariomycetidae</taxon>
        <taxon>Sordariales</taxon>
        <taxon>Lasiosphaeriaceae</taxon>
        <taxon>Lasiosphaeria</taxon>
    </lineage>
</organism>
<feature type="compositionally biased region" description="Polar residues" evidence="1">
    <location>
        <begin position="197"/>
        <end position="219"/>
    </location>
</feature>
<proteinExistence type="predicted"/>
<gene>
    <name evidence="2" type="ORF">B0T26DRAFT_629238</name>
</gene>
<evidence type="ECO:0000313" key="3">
    <source>
        <dbReference type="Proteomes" id="UP001172101"/>
    </source>
</evidence>
<accession>A0AA40DH97</accession>
<feature type="region of interest" description="Disordered" evidence="1">
    <location>
        <begin position="154"/>
        <end position="228"/>
    </location>
</feature>
<dbReference type="RefSeq" id="XP_060290348.1">
    <property type="nucleotide sequence ID" value="XM_060436249.1"/>
</dbReference>
<feature type="compositionally biased region" description="Basic and acidic residues" evidence="1">
    <location>
        <begin position="154"/>
        <end position="193"/>
    </location>
</feature>
<feature type="non-terminal residue" evidence="2">
    <location>
        <position position="1"/>
    </location>
</feature>
<sequence length="451" mass="49048">APLEPVPASILLEKAVERKDSLRRRGNILTGCSELDEYVLLGGFERGSVVGVSAEDDEIGLLIGLQTVARLLARTAPGAPVPARPRAIIVTTLPARVLLPKLREVIVGQVAALQDGGLENVRDRVHWCLEDISIARVFDIEGLLEVLSELDAQGSRESKDAVRSEPTLQREETREPDIKPAPKMEILDSKDEDGSLSPLNNSPPGQETPLKSSEKTPMSKQEPLPDSCPSLPLPDIILVTHIFTLLSTLFTGRDDKTAAHNTMLLLSSYLRHLTRSPSREGPLIMLLNSATANSFTGGDESTLKMDYNRNGPSPSTGLGFGTEHTTTKPSDASLRSTFSPARPGGYRGMGHVRVPQKQVTKPSFGLVFSQLLDLHLLCTRVPRTRGDVGVVETGLYFGGKSEIHLTWVVEVLLDELGVYCADDGRTHWRRSREQRWAAVDVGEGGARAVNA</sequence>
<feature type="compositionally biased region" description="Polar residues" evidence="1">
    <location>
        <begin position="323"/>
        <end position="336"/>
    </location>
</feature>
<dbReference type="Proteomes" id="UP001172101">
    <property type="component" value="Unassembled WGS sequence"/>
</dbReference>
<name>A0AA40DH97_9PEZI</name>
<dbReference type="GeneID" id="85319519"/>
<feature type="region of interest" description="Disordered" evidence="1">
    <location>
        <begin position="312"/>
        <end position="336"/>
    </location>
</feature>
<protein>
    <submittedName>
        <fullName evidence="2">Uncharacterized protein</fullName>
    </submittedName>
</protein>
<evidence type="ECO:0000313" key="2">
    <source>
        <dbReference type="EMBL" id="KAK0703489.1"/>
    </source>
</evidence>
<feature type="non-terminal residue" evidence="2">
    <location>
        <position position="451"/>
    </location>
</feature>
<comment type="caution">
    <text evidence="2">The sequence shown here is derived from an EMBL/GenBank/DDBJ whole genome shotgun (WGS) entry which is preliminary data.</text>
</comment>
<dbReference type="AlphaFoldDB" id="A0AA40DH97"/>
<keyword evidence="3" id="KW-1185">Reference proteome</keyword>
<dbReference type="EMBL" id="JAUIRO010000008">
    <property type="protein sequence ID" value="KAK0703489.1"/>
    <property type="molecule type" value="Genomic_DNA"/>
</dbReference>